<dbReference type="CDD" id="cd02205">
    <property type="entry name" value="CBS_pair_SF"/>
    <property type="match status" value="1"/>
</dbReference>
<keyword evidence="5" id="KW-1185">Reference proteome</keyword>
<dbReference type="RefSeq" id="WP_305010260.1">
    <property type="nucleotide sequence ID" value="NZ_JAUQSX010000002.1"/>
</dbReference>
<evidence type="ECO:0000313" key="5">
    <source>
        <dbReference type="Proteomes" id="UP001167796"/>
    </source>
</evidence>
<evidence type="ECO:0000256" key="1">
    <source>
        <dbReference type="ARBA" id="ARBA00023122"/>
    </source>
</evidence>
<dbReference type="Pfam" id="PF24698">
    <property type="entry name" value="DUF7662"/>
    <property type="match status" value="1"/>
</dbReference>
<dbReference type="SUPFAM" id="SSF54631">
    <property type="entry name" value="CBS-domain pair"/>
    <property type="match status" value="1"/>
</dbReference>
<dbReference type="InterPro" id="IPR022037">
    <property type="entry name" value="DUF3606"/>
</dbReference>
<dbReference type="Pfam" id="PF12244">
    <property type="entry name" value="DUF3606"/>
    <property type="match status" value="1"/>
</dbReference>
<dbReference type="InterPro" id="IPR000644">
    <property type="entry name" value="CBS_dom"/>
</dbReference>
<reference evidence="4" key="1">
    <citation type="submission" date="2023-07" db="EMBL/GenBank/DDBJ databases">
        <authorList>
            <person name="Kim M.K."/>
        </authorList>
    </citation>
    <scope>NUCLEOTIDE SEQUENCE</scope>
    <source>
        <strain evidence="4">M29</strain>
    </source>
</reference>
<comment type="caution">
    <text evidence="4">The sequence shown here is derived from an EMBL/GenBank/DDBJ whole genome shotgun (WGS) entry which is preliminary data.</text>
</comment>
<feature type="domain" description="CBS" evidence="3">
    <location>
        <begin position="10"/>
        <end position="68"/>
    </location>
</feature>
<name>A0ABT9A6U7_9BACT</name>
<dbReference type="Proteomes" id="UP001167796">
    <property type="component" value="Unassembled WGS sequence"/>
</dbReference>
<dbReference type="InterPro" id="IPR056079">
    <property type="entry name" value="DUF7662"/>
</dbReference>
<sequence length="463" mass="52770">MPIPAGDLVQNQIVISVKLYTTLAEALNLMIEHDFSQLPIIDIKNRPLGVVTSASIARALLRFGVRAEELNVSDAILKIPTYQADEDLLYILDNMLMHSAVFIVNAAGALLGIITEYDTTQYFRQRAEDIVLLNDIENTLKEHILNAYGASENESAELREAINGLSSSWNGIRKKGELMLKAYSKSKQITTVKTEIDEHIDKYFPLKEELKMFHDLTLSEFIQLSQKAWVKLNDAFKISGPAWTKMIEEVREIRNKLVHFRGDISPVERHNLRFCADWFKAHQLNPLEEESTVDNSPAENGMNGEATEVAPVQNVVPRKEDVERAIKNKYLLLTNYLKNLDVQGKRGNVNLTFAYIQEIIKGKLPTAAFAHANWWTDVSTHSQQWLETGWKVRGVQFGGNNPHASFTFWPLIDTEIKEPWQFVYWANHLDCTNQELQDAINKVGEESDLVEIHVKLEKGKQEE</sequence>
<dbReference type="EMBL" id="JAUQSX010000002">
    <property type="protein sequence ID" value="MDO7845566.1"/>
    <property type="molecule type" value="Genomic_DNA"/>
</dbReference>
<keyword evidence="1 2" id="KW-0129">CBS domain</keyword>
<accession>A0ABT9A6U7</accession>
<dbReference type="Gene3D" id="3.10.580.10">
    <property type="entry name" value="CBS-domain"/>
    <property type="match status" value="1"/>
</dbReference>
<dbReference type="PANTHER" id="PTHR43080:SF2">
    <property type="entry name" value="CBS DOMAIN-CONTAINING PROTEIN"/>
    <property type="match status" value="1"/>
</dbReference>
<dbReference type="InterPro" id="IPR046342">
    <property type="entry name" value="CBS_dom_sf"/>
</dbReference>
<dbReference type="PROSITE" id="PS51371">
    <property type="entry name" value="CBS"/>
    <property type="match status" value="1"/>
</dbReference>
<dbReference type="InterPro" id="IPR051257">
    <property type="entry name" value="Diverse_CBS-Domain"/>
</dbReference>
<dbReference type="PANTHER" id="PTHR43080">
    <property type="entry name" value="CBS DOMAIN-CONTAINING PROTEIN CBSX3, MITOCHONDRIAL"/>
    <property type="match status" value="1"/>
</dbReference>
<organism evidence="4 5">
    <name type="scientific">Hymenobacter mellowenesis</name>
    <dbReference type="NCBI Taxonomy" id="3063995"/>
    <lineage>
        <taxon>Bacteria</taxon>
        <taxon>Pseudomonadati</taxon>
        <taxon>Bacteroidota</taxon>
        <taxon>Cytophagia</taxon>
        <taxon>Cytophagales</taxon>
        <taxon>Hymenobacteraceae</taxon>
        <taxon>Hymenobacter</taxon>
    </lineage>
</organism>
<gene>
    <name evidence="4" type="ORF">Q5H92_04300</name>
</gene>
<proteinExistence type="predicted"/>
<dbReference type="Pfam" id="PF00571">
    <property type="entry name" value="CBS"/>
    <property type="match status" value="1"/>
</dbReference>
<evidence type="ECO:0000256" key="2">
    <source>
        <dbReference type="PROSITE-ProRule" id="PRU00703"/>
    </source>
</evidence>
<evidence type="ECO:0000259" key="3">
    <source>
        <dbReference type="PROSITE" id="PS51371"/>
    </source>
</evidence>
<protein>
    <submittedName>
        <fullName evidence="4">CBS domain-containing protein</fullName>
    </submittedName>
</protein>
<dbReference type="SMART" id="SM00116">
    <property type="entry name" value="CBS"/>
    <property type="match status" value="2"/>
</dbReference>
<evidence type="ECO:0000313" key="4">
    <source>
        <dbReference type="EMBL" id="MDO7845566.1"/>
    </source>
</evidence>